<sequence length="72" mass="7931">TKSDFEAVGEPKDNSITLKVRETNNKYHGSIVVNFTIQKQNNKNIIIGSSAAVGGVGLLGTIMAFIRRRKRK</sequence>
<accession>A0ABU0NGL4</accession>
<dbReference type="Proteomes" id="UP001236620">
    <property type="component" value="Unassembled WGS sequence"/>
</dbReference>
<gene>
    <name evidence="2" type="ORF">J2Z63_000791</name>
</gene>
<keyword evidence="3" id="KW-1185">Reference proteome</keyword>
<organism evidence="2 3">
    <name type="scientific">Mycoplasma yeatsii</name>
    <dbReference type="NCBI Taxonomy" id="51365"/>
    <lineage>
        <taxon>Bacteria</taxon>
        <taxon>Bacillati</taxon>
        <taxon>Mycoplasmatota</taxon>
        <taxon>Mollicutes</taxon>
        <taxon>Mycoplasmataceae</taxon>
        <taxon>Mycoplasma</taxon>
    </lineage>
</organism>
<evidence type="ECO:0000256" key="1">
    <source>
        <dbReference type="SAM" id="Phobius"/>
    </source>
</evidence>
<proteinExistence type="predicted"/>
<keyword evidence="1" id="KW-0812">Transmembrane</keyword>
<keyword evidence="1" id="KW-0472">Membrane</keyword>
<dbReference type="EMBL" id="JAUSWP010000011">
    <property type="protein sequence ID" value="MDQ0568141.1"/>
    <property type="molecule type" value="Genomic_DNA"/>
</dbReference>
<name>A0ABU0NGL4_9MOLU</name>
<evidence type="ECO:0000313" key="3">
    <source>
        <dbReference type="Proteomes" id="UP001236620"/>
    </source>
</evidence>
<feature type="non-terminal residue" evidence="2">
    <location>
        <position position="1"/>
    </location>
</feature>
<comment type="caution">
    <text evidence="2">The sequence shown here is derived from an EMBL/GenBank/DDBJ whole genome shotgun (WGS) entry which is preliminary data.</text>
</comment>
<feature type="transmembrane region" description="Helical" evidence="1">
    <location>
        <begin position="45"/>
        <end position="66"/>
    </location>
</feature>
<reference evidence="2" key="1">
    <citation type="submission" date="2023-07" db="EMBL/GenBank/DDBJ databases">
        <title>Genomic Encyclopedia of Type Strains, Phase IV (KMG-IV): sequencing the most valuable type-strain genomes for metagenomic binning, comparative biology and taxonomic classification.</title>
        <authorList>
            <person name="Goeker M."/>
        </authorList>
    </citation>
    <scope>NUCLEOTIDE SEQUENCE [LARGE SCALE GENOMIC DNA]</scope>
    <source>
        <strain evidence="2">DSM 22019</strain>
    </source>
</reference>
<protein>
    <submittedName>
        <fullName evidence="2">Uncharacterized protein</fullName>
    </submittedName>
</protein>
<evidence type="ECO:0000313" key="2">
    <source>
        <dbReference type="EMBL" id="MDQ0568141.1"/>
    </source>
</evidence>
<keyword evidence="1" id="KW-1133">Transmembrane helix</keyword>